<dbReference type="PANTHER" id="PTHR24043:SF8">
    <property type="entry name" value="EGF-LIKE DOMAIN-CONTAINING PROTEIN"/>
    <property type="match status" value="1"/>
</dbReference>
<keyword evidence="7" id="KW-0812">Transmembrane</keyword>
<dbReference type="InterPro" id="IPR042635">
    <property type="entry name" value="MEGF10/SREC1/2-like"/>
</dbReference>
<dbReference type="AlphaFoldDB" id="A0A195EWS1"/>
<reference evidence="10 11" key="1">
    <citation type="submission" date="2016-03" db="EMBL/GenBank/DDBJ databases">
        <title>Trachymyrmex septentrionalis WGS genome.</title>
        <authorList>
            <person name="Nygaard S."/>
            <person name="Hu H."/>
            <person name="Boomsma J."/>
            <person name="Zhang G."/>
        </authorList>
    </citation>
    <scope>NUCLEOTIDE SEQUENCE [LARGE SCALE GENOMIC DNA]</scope>
    <source>
        <strain evidence="10">Tsep2-gDNA-1</strain>
        <tissue evidence="10">Whole body</tissue>
    </source>
</reference>
<dbReference type="FunFam" id="2.170.300.10:FF:000002">
    <property type="entry name" value="Multiple epidermal growth factor-like domains 10"/>
    <property type="match status" value="2"/>
</dbReference>
<gene>
    <name evidence="10" type="ORF">ALC56_12952</name>
</gene>
<feature type="domain" description="EMI" evidence="9">
    <location>
        <begin position="40"/>
        <end position="117"/>
    </location>
</feature>
<dbReference type="InterPro" id="IPR000742">
    <property type="entry name" value="EGF"/>
</dbReference>
<dbReference type="EMBL" id="KQ981940">
    <property type="protein sequence ID" value="KYN32673.1"/>
    <property type="molecule type" value="Genomic_DNA"/>
</dbReference>
<dbReference type="Gene3D" id="2.10.25.140">
    <property type="match status" value="1"/>
</dbReference>
<organism evidence="10 11">
    <name type="scientific">Trachymyrmex septentrionalis</name>
    <dbReference type="NCBI Taxonomy" id="34720"/>
    <lineage>
        <taxon>Eukaryota</taxon>
        <taxon>Metazoa</taxon>
        <taxon>Ecdysozoa</taxon>
        <taxon>Arthropoda</taxon>
        <taxon>Hexapoda</taxon>
        <taxon>Insecta</taxon>
        <taxon>Pterygota</taxon>
        <taxon>Neoptera</taxon>
        <taxon>Endopterygota</taxon>
        <taxon>Hymenoptera</taxon>
        <taxon>Apocrita</taxon>
        <taxon>Aculeata</taxon>
        <taxon>Formicoidea</taxon>
        <taxon>Formicidae</taxon>
        <taxon>Myrmicinae</taxon>
        <taxon>Trachymyrmex</taxon>
    </lineage>
</organism>
<proteinExistence type="predicted"/>
<protein>
    <submittedName>
        <fullName evidence="10">Multiple epidermal growth factor-like domains protein 10</fullName>
    </submittedName>
</protein>
<feature type="domain" description="EGF-like" evidence="8">
    <location>
        <begin position="240"/>
        <end position="275"/>
    </location>
</feature>
<feature type="disulfide bond" evidence="5">
    <location>
        <begin position="782"/>
        <end position="791"/>
    </location>
</feature>
<dbReference type="GO" id="GO:0048513">
    <property type="term" value="P:animal organ development"/>
    <property type="evidence" value="ECO:0007669"/>
    <property type="project" value="UniProtKB-ARBA"/>
</dbReference>
<evidence type="ECO:0000256" key="7">
    <source>
        <dbReference type="SAM" id="Phobius"/>
    </source>
</evidence>
<sequence>MFRSRSSKLYRLAEMGSANWWLIAVTAVIISTGATIALEGPNICTRQETYTITVKVSEQKPYTVRENTWCLSFPPRCSKYKVVYRTVYKEQELIKQKPVEECCKGYTETTNGSRCIPVCSEDCRHGTCIAPDICKCESGYGGPLCDFKCPSGKWGRDCEMDCKCQNGAACDPFDGKCMCTRGWTGVYCDQKCLFNRYGQDCAEECRCSNGGSCHHISGECHCTSGYTGPLCNDLCPMGKHGEECKSECRCQNGGSCNPMTGECYCTPGWTGSVCANRCPEGFWGKNCSQSCDCYNGAGCNHITGKCQCKPGFYDDKCLKVCPEGTFGLNCTNNCTCENGATCNPTNGTCVCSPGWTGKTCSQRACEDGLYGPNCAKVCECENDKTELCHPWTGSCSCKMGWDGETCARPCPLYTYGKGCQNRCNCRNNAQCSPINGTCICAAGYRGKDCGELCPANTFGEDCAQKCACKNGASCSAENGRCNCTAGWVGVLCDRPCDDKSYGKDCEDKCKCFNNAACNPQNEYATKSFKFSLSTCTKNTRYFIYTHTQARAHVQLASSVYYVRIVVKRAFLETDAIRVVTVSKKIPWTVIPLPGVAAASQNGEVSKSRFRDEFCFNIKTGVRCETKCPEGLYGEDCHSRCECMNNSSCDPTTGSCVCARGWQGSDCSQPCNEGWYGLGCKEKCPEKMNALLFLSLGNMTCDHVTGEYVCRPGYLGLTCEHPCPPNRYGLNCANRCVCQCRPGWQGEYCQIPCAEGTYGVNCTQHCKCQNGGKCRSNDGHCRCSPGWTGTRCTEICPEGYYGDHCMESCECKNDFFICHPAEGCICRHGYTGENCDEQLFSRNIQEKEDGGYGHIVGAIFATIVIIGVLFAAWMYHRRRVADLKSEIAQVQYTAEPVSPPDRNQFDNPVYAYQGSSKFDDGTTTLLNNFQFRNNFHKNINTEKAKFGLGSCTDDEDDKIYTTTSIYYCLGAYGLQYDLKNRDADMGNPNLNVYHSIDEMDGKKVEHVYDEIKQNNESEYDELNQPRPVSWNIKPHSSRTANGFLPKSCDNPGSSKVIDKDPELGDT</sequence>
<accession>A0A195EWS1</accession>
<feature type="compositionally biased region" description="Basic and acidic residues" evidence="6">
    <location>
        <begin position="1055"/>
        <end position="1065"/>
    </location>
</feature>
<dbReference type="SMART" id="SM00180">
    <property type="entry name" value="EGF_Lam"/>
    <property type="match status" value="11"/>
</dbReference>
<evidence type="ECO:0000256" key="6">
    <source>
        <dbReference type="SAM" id="MobiDB-lite"/>
    </source>
</evidence>
<keyword evidence="1 5" id="KW-0245">EGF-like domain</keyword>
<dbReference type="GO" id="GO:0048731">
    <property type="term" value="P:system development"/>
    <property type="evidence" value="ECO:0007669"/>
    <property type="project" value="UniProtKB-ARBA"/>
</dbReference>
<evidence type="ECO:0000256" key="1">
    <source>
        <dbReference type="ARBA" id="ARBA00022536"/>
    </source>
</evidence>
<dbReference type="PROSITE" id="PS50026">
    <property type="entry name" value="EGF_3"/>
    <property type="match status" value="5"/>
</dbReference>
<keyword evidence="4 5" id="KW-1015">Disulfide bond</keyword>
<name>A0A195EWS1_9HYME</name>
<feature type="region of interest" description="Disordered" evidence="6">
    <location>
        <begin position="1014"/>
        <end position="1065"/>
    </location>
</feature>
<feature type="transmembrane region" description="Helical" evidence="7">
    <location>
        <begin position="850"/>
        <end position="874"/>
    </location>
</feature>
<dbReference type="Gene3D" id="2.170.300.10">
    <property type="entry name" value="Tie2 ligand-binding domain superfamily"/>
    <property type="match status" value="5"/>
</dbReference>
<dbReference type="Pfam" id="PF00053">
    <property type="entry name" value="EGF_laminin"/>
    <property type="match status" value="2"/>
</dbReference>
<dbReference type="PANTHER" id="PTHR24043">
    <property type="entry name" value="SCAVENGER RECEPTOR CLASS F"/>
    <property type="match status" value="1"/>
</dbReference>
<dbReference type="SMART" id="SM00181">
    <property type="entry name" value="EGF"/>
    <property type="match status" value="13"/>
</dbReference>
<evidence type="ECO:0000259" key="9">
    <source>
        <dbReference type="PROSITE" id="PS51041"/>
    </source>
</evidence>
<dbReference type="STRING" id="34720.A0A195EWS1"/>
<keyword evidence="3" id="KW-0677">Repeat</keyword>
<evidence type="ECO:0000313" key="10">
    <source>
        <dbReference type="EMBL" id="KYN32673.1"/>
    </source>
</evidence>
<evidence type="ECO:0000259" key="8">
    <source>
        <dbReference type="PROSITE" id="PS50026"/>
    </source>
</evidence>
<dbReference type="InterPro" id="IPR011489">
    <property type="entry name" value="EMI_domain"/>
</dbReference>
<dbReference type="FunFam" id="2.170.300.10:FF:000041">
    <property type="entry name" value="Tyrosine protein kinase receptor tie-1, putative"/>
    <property type="match status" value="1"/>
</dbReference>
<evidence type="ECO:0000313" key="11">
    <source>
        <dbReference type="Proteomes" id="UP000078541"/>
    </source>
</evidence>
<dbReference type="PRINTS" id="PR00011">
    <property type="entry name" value="EGFLAMININ"/>
</dbReference>
<evidence type="ECO:0000256" key="4">
    <source>
        <dbReference type="ARBA" id="ARBA00023157"/>
    </source>
</evidence>
<keyword evidence="7" id="KW-1133">Transmembrane helix</keyword>
<evidence type="ECO:0000256" key="2">
    <source>
        <dbReference type="ARBA" id="ARBA00022729"/>
    </source>
</evidence>
<dbReference type="PROSITE" id="PS00022">
    <property type="entry name" value="EGF_1"/>
    <property type="match status" value="10"/>
</dbReference>
<keyword evidence="7" id="KW-0472">Membrane</keyword>
<feature type="domain" description="EGF-like" evidence="8">
    <location>
        <begin position="202"/>
        <end position="232"/>
    </location>
</feature>
<dbReference type="PROSITE" id="PS51041">
    <property type="entry name" value="EMI"/>
    <property type="match status" value="1"/>
</dbReference>
<dbReference type="InterPro" id="IPR002049">
    <property type="entry name" value="LE_dom"/>
</dbReference>
<feature type="transmembrane region" description="Helical" evidence="7">
    <location>
        <begin position="20"/>
        <end position="38"/>
    </location>
</feature>
<feature type="domain" description="EGF-like" evidence="8">
    <location>
        <begin position="331"/>
        <end position="361"/>
    </location>
</feature>
<keyword evidence="11" id="KW-1185">Reference proteome</keyword>
<dbReference type="Proteomes" id="UP000078541">
    <property type="component" value="Unassembled WGS sequence"/>
</dbReference>
<feature type="domain" description="EGF-like" evidence="8">
    <location>
        <begin position="420"/>
        <end position="450"/>
    </location>
</feature>
<evidence type="ECO:0000256" key="5">
    <source>
        <dbReference type="PROSITE-ProRule" id="PRU00076"/>
    </source>
</evidence>
<feature type="disulfide bond" evidence="5">
    <location>
        <begin position="440"/>
        <end position="449"/>
    </location>
</feature>
<evidence type="ECO:0000256" key="3">
    <source>
        <dbReference type="ARBA" id="ARBA00022737"/>
    </source>
</evidence>
<feature type="domain" description="EGF-like" evidence="8">
    <location>
        <begin position="762"/>
        <end position="792"/>
    </location>
</feature>
<keyword evidence="2" id="KW-0732">Signal</keyword>
<feature type="disulfide bond" evidence="5">
    <location>
        <begin position="265"/>
        <end position="274"/>
    </location>
</feature>
<dbReference type="PROSITE" id="PS01186">
    <property type="entry name" value="EGF_2"/>
    <property type="match status" value="2"/>
</dbReference>
<feature type="disulfide bond" evidence="5">
    <location>
        <begin position="222"/>
        <end position="231"/>
    </location>
</feature>
<feature type="disulfide bond" evidence="5">
    <location>
        <begin position="351"/>
        <end position="360"/>
    </location>
</feature>
<comment type="caution">
    <text evidence="5">Lacks conserved residue(s) required for the propagation of feature annotation.</text>
</comment>
<dbReference type="GO" id="GO:0005044">
    <property type="term" value="F:scavenger receptor activity"/>
    <property type="evidence" value="ECO:0007669"/>
    <property type="project" value="InterPro"/>
</dbReference>